<dbReference type="InterPro" id="IPR035904">
    <property type="entry name" value="Chorismate_synth_AroC_sf"/>
</dbReference>
<proteinExistence type="inferred from homology"/>
<gene>
    <name evidence="11 13" type="primary">aroC</name>
    <name evidence="13" type="ORF">IAB02_08480</name>
</gene>
<organism evidence="13 14">
    <name type="scientific">Candidatus Pullichristensenella excrementigallinarum</name>
    <dbReference type="NCBI Taxonomy" id="2840907"/>
    <lineage>
        <taxon>Bacteria</taxon>
        <taxon>Bacillati</taxon>
        <taxon>Bacillota</taxon>
        <taxon>Clostridia</taxon>
        <taxon>Candidatus Pullichristensenella</taxon>
    </lineage>
</organism>
<keyword evidence="7 11" id="KW-0274">FAD</keyword>
<dbReference type="NCBIfam" id="NF003793">
    <property type="entry name" value="PRK05382.1"/>
    <property type="match status" value="1"/>
</dbReference>
<dbReference type="GO" id="GO:0009423">
    <property type="term" value="P:chorismate biosynthetic process"/>
    <property type="evidence" value="ECO:0007669"/>
    <property type="project" value="UniProtKB-UniRule"/>
</dbReference>
<dbReference type="PROSITE" id="PS00789">
    <property type="entry name" value="CHORISMATE_SYNTHASE_3"/>
    <property type="match status" value="1"/>
</dbReference>
<keyword evidence="4 11" id="KW-0028">Amino-acid biosynthesis</keyword>
<comment type="caution">
    <text evidence="11">Lacks conserved residue(s) required for the propagation of feature annotation.</text>
</comment>
<dbReference type="PANTHER" id="PTHR21085">
    <property type="entry name" value="CHORISMATE SYNTHASE"/>
    <property type="match status" value="1"/>
</dbReference>
<protein>
    <recommendedName>
        <fullName evidence="3 11">Chorismate synthase</fullName>
        <shortName evidence="11">CS</shortName>
        <ecNumber evidence="3 11">4.2.3.5</ecNumber>
    </recommendedName>
    <alternativeName>
        <fullName evidence="11">5-enolpyruvylshikimate-3-phosphate phospholyase</fullName>
    </alternativeName>
</protein>
<feature type="binding site" evidence="11">
    <location>
        <position position="289"/>
    </location>
    <ligand>
        <name>FMN</name>
        <dbReference type="ChEBI" id="CHEBI:58210"/>
    </ligand>
</feature>
<feature type="binding site" evidence="11">
    <location>
        <position position="47"/>
    </location>
    <ligand>
        <name>NADP(+)</name>
        <dbReference type="ChEBI" id="CHEBI:58349"/>
    </ligand>
</feature>
<comment type="caution">
    <text evidence="13">The sequence shown here is derived from an EMBL/GenBank/DDBJ whole genome shotgun (WGS) entry which is preliminary data.</text>
</comment>
<evidence type="ECO:0000256" key="9">
    <source>
        <dbReference type="ARBA" id="ARBA00023141"/>
    </source>
</evidence>
<dbReference type="EMBL" id="DVMU01000186">
    <property type="protein sequence ID" value="HIU34585.1"/>
    <property type="molecule type" value="Genomic_DNA"/>
</dbReference>
<keyword evidence="8 11" id="KW-0521">NADP</keyword>
<dbReference type="Proteomes" id="UP000824072">
    <property type="component" value="Unassembled WGS sequence"/>
</dbReference>
<keyword evidence="6 11" id="KW-0288">FMN</keyword>
<dbReference type="InterPro" id="IPR020541">
    <property type="entry name" value="Chorismate_synthase_CS"/>
</dbReference>
<evidence type="ECO:0000256" key="5">
    <source>
        <dbReference type="ARBA" id="ARBA00022630"/>
    </source>
</evidence>
<comment type="subunit">
    <text evidence="11">Homotetramer.</text>
</comment>
<dbReference type="GO" id="GO:0009073">
    <property type="term" value="P:aromatic amino acid family biosynthetic process"/>
    <property type="evidence" value="ECO:0007669"/>
    <property type="project" value="UniProtKB-KW"/>
</dbReference>
<accession>A0A9D1LCL6</accession>
<evidence type="ECO:0000256" key="6">
    <source>
        <dbReference type="ARBA" id="ARBA00022643"/>
    </source>
</evidence>
<evidence type="ECO:0000256" key="1">
    <source>
        <dbReference type="ARBA" id="ARBA00005044"/>
    </source>
</evidence>
<keyword evidence="5 11" id="KW-0285">Flavoprotein</keyword>
<dbReference type="PIRSF" id="PIRSF001456">
    <property type="entry name" value="Chorismate_synth"/>
    <property type="match status" value="1"/>
</dbReference>
<dbReference type="NCBIfam" id="TIGR00033">
    <property type="entry name" value="aroC"/>
    <property type="match status" value="1"/>
</dbReference>
<feature type="binding site" evidence="11">
    <location>
        <position position="331"/>
    </location>
    <ligand>
        <name>FMN</name>
        <dbReference type="ChEBI" id="CHEBI:58210"/>
    </ligand>
</feature>
<reference evidence="13" key="2">
    <citation type="journal article" date="2021" name="PeerJ">
        <title>Extensive microbial diversity within the chicken gut microbiome revealed by metagenomics and culture.</title>
        <authorList>
            <person name="Gilroy R."/>
            <person name="Ravi A."/>
            <person name="Getino M."/>
            <person name="Pursley I."/>
            <person name="Horton D.L."/>
            <person name="Alikhan N.F."/>
            <person name="Baker D."/>
            <person name="Gharbi K."/>
            <person name="Hall N."/>
            <person name="Watson M."/>
            <person name="Adriaenssens E.M."/>
            <person name="Foster-Nyarko E."/>
            <person name="Jarju S."/>
            <person name="Secka A."/>
            <person name="Antonio M."/>
            <person name="Oren A."/>
            <person name="Chaudhuri R.R."/>
            <person name="La Ragione R."/>
            <person name="Hildebrand F."/>
            <person name="Pallen M.J."/>
        </authorList>
    </citation>
    <scope>NUCLEOTIDE SEQUENCE</scope>
    <source>
        <strain evidence="13">ChiHcec3-11533</strain>
    </source>
</reference>
<comment type="function">
    <text evidence="11">Catalyzes the anti-1,4-elimination of the C-3 phosphate and the C-6 proR hydrogen from 5-enolpyruvylshikimate-3-phosphate (EPSP) to yield chorismate, which is the branch point compound that serves as the starting substrate for the three terminal pathways of aromatic amino acid biosynthesis. This reaction introduces a second double bond into the aromatic ring system.</text>
</comment>
<dbReference type="EC" id="4.2.3.5" evidence="3 11"/>
<dbReference type="GO" id="GO:0010181">
    <property type="term" value="F:FMN binding"/>
    <property type="evidence" value="ECO:0007669"/>
    <property type="project" value="TreeGrafter"/>
</dbReference>
<dbReference type="HAMAP" id="MF_00300">
    <property type="entry name" value="Chorismate_synth"/>
    <property type="match status" value="1"/>
</dbReference>
<dbReference type="SUPFAM" id="SSF103263">
    <property type="entry name" value="Chorismate synthase, AroC"/>
    <property type="match status" value="1"/>
</dbReference>
<dbReference type="Pfam" id="PF01264">
    <property type="entry name" value="Chorismate_synt"/>
    <property type="match status" value="1"/>
</dbReference>
<name>A0A9D1LCL6_9FIRM</name>
<reference evidence="13" key="1">
    <citation type="submission" date="2020-10" db="EMBL/GenBank/DDBJ databases">
        <authorList>
            <person name="Gilroy R."/>
        </authorList>
    </citation>
    <scope>NUCLEOTIDE SEQUENCE</scope>
    <source>
        <strain evidence="13">ChiHcec3-11533</strain>
    </source>
</reference>
<dbReference type="GO" id="GO:0008652">
    <property type="term" value="P:amino acid biosynthetic process"/>
    <property type="evidence" value="ECO:0007669"/>
    <property type="project" value="UniProtKB-KW"/>
</dbReference>
<dbReference type="Gene3D" id="3.60.150.10">
    <property type="entry name" value="Chorismate synthase AroC"/>
    <property type="match status" value="1"/>
</dbReference>
<comment type="catalytic activity">
    <reaction evidence="11 12">
        <text>5-O-(1-carboxyvinyl)-3-phosphoshikimate = chorismate + phosphate</text>
        <dbReference type="Rhea" id="RHEA:21020"/>
        <dbReference type="ChEBI" id="CHEBI:29748"/>
        <dbReference type="ChEBI" id="CHEBI:43474"/>
        <dbReference type="ChEBI" id="CHEBI:57701"/>
        <dbReference type="EC" id="4.2.3.5"/>
    </reaction>
</comment>
<comment type="similarity">
    <text evidence="2 11 12">Belongs to the chorismate synthase family.</text>
</comment>
<dbReference type="GO" id="GO:0005829">
    <property type="term" value="C:cytosol"/>
    <property type="evidence" value="ECO:0007669"/>
    <property type="project" value="TreeGrafter"/>
</dbReference>
<comment type="cofactor">
    <cofactor evidence="11 12">
        <name>FMNH2</name>
        <dbReference type="ChEBI" id="CHEBI:57618"/>
    </cofactor>
    <text evidence="11 12">Reduced FMN (FMNH(2)).</text>
</comment>
<comment type="pathway">
    <text evidence="1 11 12">Metabolic intermediate biosynthesis; chorismate biosynthesis; chorismate from D-erythrose 4-phosphate and phosphoenolpyruvate: step 7/7.</text>
</comment>
<dbReference type="PANTHER" id="PTHR21085:SF0">
    <property type="entry name" value="CHORISMATE SYNTHASE"/>
    <property type="match status" value="1"/>
</dbReference>
<evidence type="ECO:0000256" key="3">
    <source>
        <dbReference type="ARBA" id="ARBA00013036"/>
    </source>
</evidence>
<dbReference type="InterPro" id="IPR000453">
    <property type="entry name" value="Chorismate_synth"/>
</dbReference>
<dbReference type="CDD" id="cd07304">
    <property type="entry name" value="Chorismate_synthase"/>
    <property type="match status" value="1"/>
</dbReference>
<evidence type="ECO:0000256" key="12">
    <source>
        <dbReference type="RuleBase" id="RU000605"/>
    </source>
</evidence>
<feature type="binding site" evidence="11">
    <location>
        <begin position="125"/>
        <end position="127"/>
    </location>
    <ligand>
        <name>FMN</name>
        <dbReference type="ChEBI" id="CHEBI:58210"/>
    </ligand>
</feature>
<dbReference type="GO" id="GO:0004107">
    <property type="term" value="F:chorismate synthase activity"/>
    <property type="evidence" value="ECO:0007669"/>
    <property type="project" value="UniProtKB-UniRule"/>
</dbReference>
<evidence type="ECO:0000256" key="11">
    <source>
        <dbReference type="HAMAP-Rule" id="MF_00300"/>
    </source>
</evidence>
<evidence type="ECO:0000256" key="4">
    <source>
        <dbReference type="ARBA" id="ARBA00022605"/>
    </source>
</evidence>
<evidence type="ECO:0000256" key="7">
    <source>
        <dbReference type="ARBA" id="ARBA00022827"/>
    </source>
</evidence>
<evidence type="ECO:0000313" key="14">
    <source>
        <dbReference type="Proteomes" id="UP000824072"/>
    </source>
</evidence>
<evidence type="ECO:0000256" key="10">
    <source>
        <dbReference type="ARBA" id="ARBA00023239"/>
    </source>
</evidence>
<evidence type="ECO:0000313" key="13">
    <source>
        <dbReference type="EMBL" id="HIU34585.1"/>
    </source>
</evidence>
<dbReference type="AlphaFoldDB" id="A0A9D1LCL6"/>
<keyword evidence="10 11" id="KW-0456">Lyase</keyword>
<evidence type="ECO:0000256" key="2">
    <source>
        <dbReference type="ARBA" id="ARBA00008014"/>
    </source>
</evidence>
<evidence type="ECO:0000256" key="8">
    <source>
        <dbReference type="ARBA" id="ARBA00022857"/>
    </source>
</evidence>
<keyword evidence="9 11" id="KW-0057">Aromatic amino acid biosynthesis</keyword>
<dbReference type="PROSITE" id="PS00787">
    <property type="entry name" value="CHORISMATE_SYNTHASE_1"/>
    <property type="match status" value="1"/>
</dbReference>
<sequence>MSNEWGRHFQLSIFGESHGPAIGIVLSGLPAGFALDLDAIAFELSRRAPGRSNLSTPRREEDFPEILSGFFEGKTTGAPLCAILRNRDTRSRDYSLLRDLPRPGHADYTAQMRYCGFQDYRGGGHFSGRITAPLVFAGAVAKQILRAQGIEISARIASIRGIHDAPLDPLRLSDEARAALCARELPTIDPEAAEKMREAILCAKREGDSVGGVIECWATGVPAGTGNPFFDSLESDLAHVLFSIPAIKGVEFGLGFEAAERLGSEVNDAFCLKDGEIACETNFSGGIQGGIANGMPLLFRVAVRPTPSIAKKQKTVSLSRKEETEISVPGRHDPCIVPRAVPVVEAACAIVLYDQLKEVLSCRI</sequence>
<dbReference type="PROSITE" id="PS00788">
    <property type="entry name" value="CHORISMATE_SYNTHASE_2"/>
    <property type="match status" value="1"/>
</dbReference>